<dbReference type="RefSeq" id="WP_201918364.1">
    <property type="nucleotide sequence ID" value="NZ_BAABAX010000005.1"/>
</dbReference>
<feature type="transmembrane region" description="Helical" evidence="1">
    <location>
        <begin position="301"/>
        <end position="319"/>
    </location>
</feature>
<keyword evidence="3" id="KW-1185">Reference proteome</keyword>
<accession>A0A936ZWS5</accession>
<evidence type="ECO:0000256" key="1">
    <source>
        <dbReference type="SAM" id="Phobius"/>
    </source>
</evidence>
<evidence type="ECO:0000313" key="3">
    <source>
        <dbReference type="Proteomes" id="UP000651057"/>
    </source>
</evidence>
<dbReference type="EMBL" id="JAERQJ010000003">
    <property type="protein sequence ID" value="MBL0683393.1"/>
    <property type="molecule type" value="Genomic_DNA"/>
</dbReference>
<reference evidence="2" key="1">
    <citation type="submission" date="2021-01" db="EMBL/GenBank/DDBJ databases">
        <authorList>
            <person name="Zhong Y.L."/>
        </authorList>
    </citation>
    <scope>NUCLEOTIDE SEQUENCE</scope>
    <source>
        <strain evidence="2">KCTC 23302</strain>
    </source>
</reference>
<keyword evidence="1" id="KW-0472">Membrane</keyword>
<dbReference type="Pfam" id="PF12412">
    <property type="entry name" value="DUF3667"/>
    <property type="match status" value="1"/>
</dbReference>
<sequence>MKEKGRFLKQYRGNECLNCRVPLDIIDRYCHNCGQINTTKKLSFKDFFDEFFASIFSYDSRLRHTMSTLLFNPGKISKDYIEGKRIKYANPFRFYLSVSIIFFIINGLFIDFERFSADIEDDVTKGKEAIEKAGINEIEKTIALDSIKEHINQQLDASEHLSPQGKKIINNQITKAKGTSWFDKEKTEEEVVYYKQTQIDTMGFIKKATSLWSMYTDHYEKTGQKSAYRALNELNHNKSPFNKYVYHRAIKTSNIDDTYGRELLEFIFNKLPFIIFFFLPFFALAIWFLYIRKSYNYMEHLVFTFHTQTMFFILIGIAILLDQIFASSTTLGVVLLIFLFYLYKAMRKFYNQGRVKTIVKFLLVNVLFFILAVAGSVITITGSIFIF</sequence>
<dbReference type="InterPro" id="IPR022134">
    <property type="entry name" value="DUF3667"/>
</dbReference>
<feature type="transmembrane region" description="Helical" evidence="1">
    <location>
        <begin position="325"/>
        <end position="343"/>
    </location>
</feature>
<keyword evidence="1" id="KW-0812">Transmembrane</keyword>
<feature type="transmembrane region" description="Helical" evidence="1">
    <location>
        <begin position="92"/>
        <end position="110"/>
    </location>
</feature>
<organism evidence="2 3">
    <name type="scientific">Aquimarina mytili</name>
    <dbReference type="NCBI Taxonomy" id="874423"/>
    <lineage>
        <taxon>Bacteria</taxon>
        <taxon>Pseudomonadati</taxon>
        <taxon>Bacteroidota</taxon>
        <taxon>Flavobacteriia</taxon>
        <taxon>Flavobacteriales</taxon>
        <taxon>Flavobacteriaceae</taxon>
        <taxon>Aquimarina</taxon>
    </lineage>
</organism>
<feature type="transmembrane region" description="Helical" evidence="1">
    <location>
        <begin position="363"/>
        <end position="386"/>
    </location>
</feature>
<comment type="caution">
    <text evidence="2">The sequence shown here is derived from an EMBL/GenBank/DDBJ whole genome shotgun (WGS) entry which is preliminary data.</text>
</comment>
<name>A0A936ZWS5_9FLAO</name>
<protein>
    <submittedName>
        <fullName evidence="2">DUF3667 domain-containing protein</fullName>
    </submittedName>
</protein>
<evidence type="ECO:0000313" key="2">
    <source>
        <dbReference type="EMBL" id="MBL0683393.1"/>
    </source>
</evidence>
<keyword evidence="1" id="KW-1133">Transmembrane helix</keyword>
<gene>
    <name evidence="2" type="ORF">JJQ60_07690</name>
</gene>
<dbReference type="Proteomes" id="UP000651057">
    <property type="component" value="Unassembled WGS sequence"/>
</dbReference>
<feature type="transmembrane region" description="Helical" evidence="1">
    <location>
        <begin position="271"/>
        <end position="289"/>
    </location>
</feature>
<dbReference type="AlphaFoldDB" id="A0A936ZWS5"/>
<proteinExistence type="predicted"/>